<organism evidence="1 2">
    <name type="scientific">Ambrosia artemisiifolia</name>
    <name type="common">Common ragweed</name>
    <dbReference type="NCBI Taxonomy" id="4212"/>
    <lineage>
        <taxon>Eukaryota</taxon>
        <taxon>Viridiplantae</taxon>
        <taxon>Streptophyta</taxon>
        <taxon>Embryophyta</taxon>
        <taxon>Tracheophyta</taxon>
        <taxon>Spermatophyta</taxon>
        <taxon>Magnoliopsida</taxon>
        <taxon>eudicotyledons</taxon>
        <taxon>Gunneridae</taxon>
        <taxon>Pentapetalae</taxon>
        <taxon>asterids</taxon>
        <taxon>campanulids</taxon>
        <taxon>Asterales</taxon>
        <taxon>Asteraceae</taxon>
        <taxon>Asteroideae</taxon>
        <taxon>Heliantheae alliance</taxon>
        <taxon>Heliantheae</taxon>
        <taxon>Ambrosia</taxon>
    </lineage>
</organism>
<reference evidence="1" key="1">
    <citation type="submission" date="2022-06" db="EMBL/GenBank/DDBJ databases">
        <title>Uncovering the hologenomic basis of an extraordinary plant invasion.</title>
        <authorList>
            <person name="Bieker V.C."/>
            <person name="Martin M.D."/>
            <person name="Gilbert T."/>
            <person name="Hodgins K."/>
            <person name="Battlay P."/>
            <person name="Petersen B."/>
            <person name="Wilson J."/>
        </authorList>
    </citation>
    <scope>NUCLEOTIDE SEQUENCE</scope>
    <source>
        <strain evidence="1">AA19_3_7</strain>
        <tissue evidence="1">Leaf</tissue>
    </source>
</reference>
<gene>
    <name evidence="1" type="ORF">M8C21_007955</name>
</gene>
<evidence type="ECO:0000313" key="1">
    <source>
        <dbReference type="EMBL" id="KAI7747348.1"/>
    </source>
</evidence>
<accession>A0AAD5CS75</accession>
<evidence type="ECO:0000313" key="2">
    <source>
        <dbReference type="Proteomes" id="UP001206925"/>
    </source>
</evidence>
<dbReference type="Proteomes" id="UP001206925">
    <property type="component" value="Unassembled WGS sequence"/>
</dbReference>
<comment type="caution">
    <text evidence="1">The sequence shown here is derived from an EMBL/GenBank/DDBJ whole genome shotgun (WGS) entry which is preliminary data.</text>
</comment>
<dbReference type="AlphaFoldDB" id="A0AAD5CS75"/>
<sequence length="44" mass="4824">MMQGIIFCKSIAHQVCISFFLFVFKTPTASVGSGICIFYTNKGS</sequence>
<dbReference type="EMBL" id="JAMZMK010006773">
    <property type="protein sequence ID" value="KAI7747348.1"/>
    <property type="molecule type" value="Genomic_DNA"/>
</dbReference>
<keyword evidence="2" id="KW-1185">Reference proteome</keyword>
<protein>
    <submittedName>
        <fullName evidence="1">Uncharacterized protein</fullName>
    </submittedName>
</protein>
<name>A0AAD5CS75_AMBAR</name>
<proteinExistence type="predicted"/>